<reference evidence="1" key="2">
    <citation type="journal article" date="2015" name="Data Brief">
        <title>Shoot transcriptome of the giant reed, Arundo donax.</title>
        <authorList>
            <person name="Barrero R.A."/>
            <person name="Guerrero F.D."/>
            <person name="Moolhuijzen P."/>
            <person name="Goolsby J.A."/>
            <person name="Tidwell J."/>
            <person name="Bellgard S.E."/>
            <person name="Bellgard M.I."/>
        </authorList>
    </citation>
    <scope>NUCLEOTIDE SEQUENCE</scope>
    <source>
        <tissue evidence="1">Shoot tissue taken approximately 20 cm above the soil surface</tissue>
    </source>
</reference>
<organism evidence="1">
    <name type="scientific">Arundo donax</name>
    <name type="common">Giant reed</name>
    <name type="synonym">Donax arundinaceus</name>
    <dbReference type="NCBI Taxonomy" id="35708"/>
    <lineage>
        <taxon>Eukaryota</taxon>
        <taxon>Viridiplantae</taxon>
        <taxon>Streptophyta</taxon>
        <taxon>Embryophyta</taxon>
        <taxon>Tracheophyta</taxon>
        <taxon>Spermatophyta</taxon>
        <taxon>Magnoliopsida</taxon>
        <taxon>Liliopsida</taxon>
        <taxon>Poales</taxon>
        <taxon>Poaceae</taxon>
        <taxon>PACMAD clade</taxon>
        <taxon>Arundinoideae</taxon>
        <taxon>Arundineae</taxon>
        <taxon>Arundo</taxon>
    </lineage>
</organism>
<dbReference type="EMBL" id="GBRH01188787">
    <property type="protein sequence ID" value="JAE09109.1"/>
    <property type="molecule type" value="Transcribed_RNA"/>
</dbReference>
<proteinExistence type="predicted"/>
<reference evidence="1" key="1">
    <citation type="submission" date="2014-09" db="EMBL/GenBank/DDBJ databases">
        <authorList>
            <person name="Magalhaes I.L.F."/>
            <person name="Oliveira U."/>
            <person name="Santos F.R."/>
            <person name="Vidigal T.H.D.A."/>
            <person name="Brescovit A.D."/>
            <person name="Santos A.J."/>
        </authorList>
    </citation>
    <scope>NUCLEOTIDE SEQUENCE</scope>
    <source>
        <tissue evidence="1">Shoot tissue taken approximately 20 cm above the soil surface</tissue>
    </source>
</reference>
<sequence>MESKNHYRKWRVTNKLYRSAAFSSPHDQISSANTSIRQ</sequence>
<dbReference type="AlphaFoldDB" id="A0A0A9FD46"/>
<evidence type="ECO:0000313" key="1">
    <source>
        <dbReference type="EMBL" id="JAE09109.1"/>
    </source>
</evidence>
<accession>A0A0A9FD46</accession>
<name>A0A0A9FD46_ARUDO</name>
<protein>
    <submittedName>
        <fullName evidence="1">Uncharacterized protein</fullName>
    </submittedName>
</protein>